<keyword evidence="1 5" id="KW-0963">Cytoplasm</keyword>
<protein>
    <recommendedName>
        <fullName evidence="5">Exodeoxyribonuclease 7 large subunit</fullName>
        <ecNumber evidence="5">3.1.11.6</ecNumber>
    </recommendedName>
    <alternativeName>
        <fullName evidence="5">Exodeoxyribonuclease VII large subunit</fullName>
        <shortName evidence="5">Exonuclease VII large subunit</shortName>
    </alternativeName>
</protein>
<evidence type="ECO:0000313" key="10">
    <source>
        <dbReference type="EMBL" id="GGM40274.1"/>
    </source>
</evidence>
<dbReference type="OrthoDB" id="9802795at2"/>
<dbReference type="Pfam" id="PF13742">
    <property type="entry name" value="tRNA_anti_2"/>
    <property type="match status" value="1"/>
</dbReference>
<comment type="caution">
    <text evidence="10">The sequence shown here is derived from an EMBL/GenBank/DDBJ whole genome shotgun (WGS) entry which is preliminary data.</text>
</comment>
<dbReference type="RefSeq" id="WP_117156566.1">
    <property type="nucleotide sequence ID" value="NZ_BMLG01000022.1"/>
</dbReference>
<dbReference type="EC" id="3.1.11.6" evidence="5"/>
<reference evidence="10" key="2">
    <citation type="submission" date="2020-09" db="EMBL/GenBank/DDBJ databases">
        <authorList>
            <person name="Sun Q."/>
            <person name="Zhou Y."/>
        </authorList>
    </citation>
    <scope>NUCLEOTIDE SEQUENCE</scope>
    <source>
        <strain evidence="10">CGMCC 1.6333</strain>
    </source>
</reference>
<dbReference type="CDD" id="cd04489">
    <property type="entry name" value="ExoVII_LU_OBF"/>
    <property type="match status" value="1"/>
</dbReference>
<evidence type="ECO:0000256" key="3">
    <source>
        <dbReference type="ARBA" id="ARBA00022801"/>
    </source>
</evidence>
<keyword evidence="7" id="KW-0175">Coiled coil</keyword>
<dbReference type="Proteomes" id="UP000618460">
    <property type="component" value="Unassembled WGS sequence"/>
</dbReference>
<comment type="subcellular location">
    <subcellularLocation>
        <location evidence="5 6">Cytoplasm</location>
    </subcellularLocation>
</comment>
<dbReference type="InterPro" id="IPR025824">
    <property type="entry name" value="OB-fold_nuc-bd_dom"/>
</dbReference>
<feature type="coiled-coil region" evidence="7">
    <location>
        <begin position="321"/>
        <end position="382"/>
    </location>
</feature>
<feature type="domain" description="OB-fold nucleic acid binding" evidence="9">
    <location>
        <begin position="6"/>
        <end position="101"/>
    </location>
</feature>
<dbReference type="NCBIfam" id="TIGR00237">
    <property type="entry name" value="xseA"/>
    <property type="match status" value="1"/>
</dbReference>
<feature type="domain" description="Exonuclease VII large subunit C-terminal" evidence="8">
    <location>
        <begin position="124"/>
        <end position="439"/>
    </location>
</feature>
<dbReference type="GO" id="GO:0006308">
    <property type="term" value="P:DNA catabolic process"/>
    <property type="evidence" value="ECO:0007669"/>
    <property type="project" value="UniProtKB-UniRule"/>
</dbReference>
<dbReference type="PANTHER" id="PTHR30008:SF0">
    <property type="entry name" value="EXODEOXYRIBONUCLEASE 7 LARGE SUBUNIT"/>
    <property type="match status" value="1"/>
</dbReference>
<dbReference type="PANTHER" id="PTHR30008">
    <property type="entry name" value="EXODEOXYRIBONUCLEASE 7 LARGE SUBUNIT"/>
    <property type="match status" value="1"/>
</dbReference>
<comment type="subunit">
    <text evidence="5">Heterooligomer composed of large and small subunits.</text>
</comment>
<accession>A0A917TVM9</accession>
<comment type="similarity">
    <text evidence="5 6">Belongs to the XseA family.</text>
</comment>
<name>A0A917TVM9_9BACI</name>
<evidence type="ECO:0000256" key="6">
    <source>
        <dbReference type="RuleBase" id="RU004355"/>
    </source>
</evidence>
<dbReference type="InterPro" id="IPR020579">
    <property type="entry name" value="Exonuc_VII_lsu_C"/>
</dbReference>
<evidence type="ECO:0000256" key="2">
    <source>
        <dbReference type="ARBA" id="ARBA00022722"/>
    </source>
</evidence>
<comment type="function">
    <text evidence="5">Bidirectionally degrades single-stranded DNA into large acid-insoluble oligonucleotides, which are then degraded further into small acid-soluble oligonucleotides.</text>
</comment>
<keyword evidence="2 5" id="KW-0540">Nuclease</keyword>
<evidence type="ECO:0000313" key="11">
    <source>
        <dbReference type="Proteomes" id="UP000618460"/>
    </source>
</evidence>
<dbReference type="HAMAP" id="MF_00378">
    <property type="entry name" value="Exonuc_7_L"/>
    <property type="match status" value="1"/>
</dbReference>
<dbReference type="EMBL" id="BMLG01000022">
    <property type="protein sequence ID" value="GGM40274.1"/>
    <property type="molecule type" value="Genomic_DNA"/>
</dbReference>
<evidence type="ECO:0000256" key="4">
    <source>
        <dbReference type="ARBA" id="ARBA00022839"/>
    </source>
</evidence>
<dbReference type="Pfam" id="PF02601">
    <property type="entry name" value="Exonuc_VII_L"/>
    <property type="match status" value="1"/>
</dbReference>
<dbReference type="GO" id="GO:0008855">
    <property type="term" value="F:exodeoxyribonuclease VII activity"/>
    <property type="evidence" value="ECO:0007669"/>
    <property type="project" value="UniProtKB-UniRule"/>
</dbReference>
<dbReference type="InterPro" id="IPR003753">
    <property type="entry name" value="Exonuc_VII_L"/>
</dbReference>
<organism evidence="10 11">
    <name type="scientific">Paraliobacillus quinghaiensis</name>
    <dbReference type="NCBI Taxonomy" id="470815"/>
    <lineage>
        <taxon>Bacteria</taxon>
        <taxon>Bacillati</taxon>
        <taxon>Bacillota</taxon>
        <taxon>Bacilli</taxon>
        <taxon>Bacillales</taxon>
        <taxon>Bacillaceae</taxon>
        <taxon>Paraliobacillus</taxon>
    </lineage>
</organism>
<sequence>MNENYLTVTALTRYIKRKFELDKHLNTVWLKGEISNYKHHSRGHMYLTIKDDNSRIQAVMFAGYNRSLKFEPENGMNVLIKGEINVYEPQGQYQLYIHQMEPDGLGALFVAFEQLKDKLTKEGLFSFERKQKLPSYPKHIGIITSPTGAAIRDILITLKRRYPIADITVFPVLVQGDQAPTSIANAINQANNIPTLDLLIVGRGGGSIEELWAFNEEIVARAISLSSLPVISAVGHETDTTIADFVADLRAATPTGAAELAVPSVHELKNSIQAKKQALTQLMQHYISQSSSQLERLNKSYAFRYPAQLITQKEQELDKIIDQLTKKAIQIKANKENQLDQLVKRLNQQHPSKQAKHLNKQLEQLEERQARAVEYIMTLKKRQFTNQLEKLELLSPLHTMRRGYSIAYSSDGTLVQSTNEVQVDNAISVKLSDGVLDCKVTGIKEDSENEN</sequence>
<gene>
    <name evidence="5 10" type="primary">xseA</name>
    <name evidence="10" type="ORF">GCM10011351_28000</name>
</gene>
<comment type="catalytic activity">
    <reaction evidence="5 6">
        <text>Exonucleolytic cleavage in either 5'- to 3'- or 3'- to 5'-direction to yield nucleoside 5'-phosphates.</text>
        <dbReference type="EC" id="3.1.11.6"/>
    </reaction>
</comment>
<keyword evidence="4 5" id="KW-0269">Exonuclease</keyword>
<dbReference type="AlphaFoldDB" id="A0A917TVM9"/>
<keyword evidence="3 5" id="KW-0378">Hydrolase</keyword>
<evidence type="ECO:0000256" key="5">
    <source>
        <dbReference type="HAMAP-Rule" id="MF_00378"/>
    </source>
</evidence>
<dbReference type="GO" id="GO:0009318">
    <property type="term" value="C:exodeoxyribonuclease VII complex"/>
    <property type="evidence" value="ECO:0007669"/>
    <property type="project" value="UniProtKB-UniRule"/>
</dbReference>
<dbReference type="GO" id="GO:0005737">
    <property type="term" value="C:cytoplasm"/>
    <property type="evidence" value="ECO:0007669"/>
    <property type="project" value="UniProtKB-SubCell"/>
</dbReference>
<evidence type="ECO:0000256" key="7">
    <source>
        <dbReference type="SAM" id="Coils"/>
    </source>
</evidence>
<evidence type="ECO:0000259" key="8">
    <source>
        <dbReference type="Pfam" id="PF02601"/>
    </source>
</evidence>
<reference evidence="10" key="1">
    <citation type="journal article" date="2014" name="Int. J. Syst. Evol. Microbiol.">
        <title>Complete genome sequence of Corynebacterium casei LMG S-19264T (=DSM 44701T), isolated from a smear-ripened cheese.</title>
        <authorList>
            <consortium name="US DOE Joint Genome Institute (JGI-PGF)"/>
            <person name="Walter F."/>
            <person name="Albersmeier A."/>
            <person name="Kalinowski J."/>
            <person name="Ruckert C."/>
        </authorList>
    </citation>
    <scope>NUCLEOTIDE SEQUENCE</scope>
    <source>
        <strain evidence="10">CGMCC 1.6333</strain>
    </source>
</reference>
<evidence type="ECO:0000259" key="9">
    <source>
        <dbReference type="Pfam" id="PF13742"/>
    </source>
</evidence>
<keyword evidence="11" id="KW-1185">Reference proteome</keyword>
<dbReference type="GO" id="GO:0003676">
    <property type="term" value="F:nucleic acid binding"/>
    <property type="evidence" value="ECO:0007669"/>
    <property type="project" value="InterPro"/>
</dbReference>
<proteinExistence type="inferred from homology"/>
<evidence type="ECO:0000256" key="1">
    <source>
        <dbReference type="ARBA" id="ARBA00022490"/>
    </source>
</evidence>